<gene>
    <name evidence="2" type="ORF">NCTC9935_00318</name>
</gene>
<dbReference type="EMBL" id="UAPR01000001">
    <property type="protein sequence ID" value="SPT54776.1"/>
    <property type="molecule type" value="Genomic_DNA"/>
</dbReference>
<reference evidence="2 3" key="1">
    <citation type="submission" date="2018-06" db="EMBL/GenBank/DDBJ databases">
        <authorList>
            <consortium name="Pathogen Informatics"/>
            <person name="Doyle S."/>
        </authorList>
    </citation>
    <scope>NUCLEOTIDE SEQUENCE [LARGE SCALE GENOMIC DNA]</scope>
    <source>
        <strain evidence="2 3">NCTC9935</strain>
    </source>
</reference>
<dbReference type="AlphaFoldDB" id="A0A2X0U0N6"/>
<dbReference type="NCBIfam" id="NF038065">
    <property type="entry name" value="Pr6Pr"/>
    <property type="match status" value="1"/>
</dbReference>
<keyword evidence="1" id="KW-0812">Transmembrane</keyword>
<evidence type="ECO:0000256" key="1">
    <source>
        <dbReference type="SAM" id="Phobius"/>
    </source>
</evidence>
<evidence type="ECO:0000313" key="2">
    <source>
        <dbReference type="EMBL" id="SPT54776.1"/>
    </source>
</evidence>
<dbReference type="Proteomes" id="UP000250192">
    <property type="component" value="Unassembled WGS sequence"/>
</dbReference>
<protein>
    <submittedName>
        <fullName evidence="2">Uncharacterized protein</fullName>
    </submittedName>
</protein>
<proteinExistence type="predicted"/>
<accession>A0A2X0U0N6</accession>
<dbReference type="InterPro" id="IPR049713">
    <property type="entry name" value="Pr6Pr-like"/>
</dbReference>
<feature type="transmembrane region" description="Helical" evidence="1">
    <location>
        <begin position="60"/>
        <end position="77"/>
    </location>
</feature>
<keyword evidence="1" id="KW-1133">Transmembrane helix</keyword>
<sequence length="81" mass="8294">MMITVTAVVHAVLIAPTKTLSGFALVTNPLQHIVVPITFVGVVALAGPRGGITSGTLGRALLIPAAWVAYTLVRGALVDHP</sequence>
<name>A0A2X0U0N6_9ACTO</name>
<keyword evidence="1" id="KW-0472">Membrane</keyword>
<feature type="transmembrane region" description="Helical" evidence="1">
    <location>
        <begin position="29"/>
        <end position="48"/>
    </location>
</feature>
<keyword evidence="3" id="KW-1185">Reference proteome</keyword>
<evidence type="ECO:0000313" key="3">
    <source>
        <dbReference type="Proteomes" id="UP000250192"/>
    </source>
</evidence>
<organism evidence="2 3">
    <name type="scientific">Schaalia odontolytica</name>
    <dbReference type="NCBI Taxonomy" id="1660"/>
    <lineage>
        <taxon>Bacteria</taxon>
        <taxon>Bacillati</taxon>
        <taxon>Actinomycetota</taxon>
        <taxon>Actinomycetes</taxon>
        <taxon>Actinomycetales</taxon>
        <taxon>Actinomycetaceae</taxon>
        <taxon>Schaalia</taxon>
    </lineage>
</organism>